<evidence type="ECO:0000313" key="6">
    <source>
        <dbReference type="EMBL" id="SKC94812.1"/>
    </source>
</evidence>
<dbReference type="RefSeq" id="WP_079467476.1">
    <property type="nucleotide sequence ID" value="NZ_FUZZ01000001.1"/>
</dbReference>
<dbReference type="InterPro" id="IPR036388">
    <property type="entry name" value="WH-like_DNA-bd_sf"/>
</dbReference>
<evidence type="ECO:0000256" key="1">
    <source>
        <dbReference type="ARBA" id="ARBA00009437"/>
    </source>
</evidence>
<dbReference type="InterPro" id="IPR005119">
    <property type="entry name" value="LysR_subst-bd"/>
</dbReference>
<gene>
    <name evidence="6" type="ORF">SAMN05660461_0113</name>
</gene>
<proteinExistence type="inferred from homology"/>
<dbReference type="GO" id="GO:0003677">
    <property type="term" value="F:DNA binding"/>
    <property type="evidence" value="ECO:0007669"/>
    <property type="project" value="UniProtKB-KW"/>
</dbReference>
<dbReference type="InterPro" id="IPR000847">
    <property type="entry name" value="LysR_HTH_N"/>
</dbReference>
<dbReference type="EMBL" id="FUZZ01000001">
    <property type="protein sequence ID" value="SKC94812.1"/>
    <property type="molecule type" value="Genomic_DNA"/>
</dbReference>
<dbReference type="SUPFAM" id="SSF53850">
    <property type="entry name" value="Periplasmic binding protein-like II"/>
    <property type="match status" value="1"/>
</dbReference>
<name>A0A1T5N2X2_9BACT</name>
<organism evidence="6 7">
    <name type="scientific">Chitinophaga ginsengisegetis</name>
    <dbReference type="NCBI Taxonomy" id="393003"/>
    <lineage>
        <taxon>Bacteria</taxon>
        <taxon>Pseudomonadati</taxon>
        <taxon>Bacteroidota</taxon>
        <taxon>Chitinophagia</taxon>
        <taxon>Chitinophagales</taxon>
        <taxon>Chitinophagaceae</taxon>
        <taxon>Chitinophaga</taxon>
    </lineage>
</organism>
<evidence type="ECO:0000259" key="5">
    <source>
        <dbReference type="PROSITE" id="PS50931"/>
    </source>
</evidence>
<dbReference type="AlphaFoldDB" id="A0A1T5N2X2"/>
<dbReference type="CDD" id="cd05466">
    <property type="entry name" value="PBP2_LTTR_substrate"/>
    <property type="match status" value="1"/>
</dbReference>
<evidence type="ECO:0000256" key="4">
    <source>
        <dbReference type="ARBA" id="ARBA00023163"/>
    </source>
</evidence>
<comment type="similarity">
    <text evidence="1">Belongs to the LysR transcriptional regulatory family.</text>
</comment>
<dbReference type="Gene3D" id="3.40.190.290">
    <property type="match status" value="1"/>
</dbReference>
<keyword evidence="2" id="KW-0805">Transcription regulation</keyword>
<dbReference type="InterPro" id="IPR050950">
    <property type="entry name" value="HTH-type_LysR_regulators"/>
</dbReference>
<dbReference type="PRINTS" id="PR00039">
    <property type="entry name" value="HTHLYSR"/>
</dbReference>
<dbReference type="PROSITE" id="PS50931">
    <property type="entry name" value="HTH_LYSR"/>
    <property type="match status" value="1"/>
</dbReference>
<dbReference type="InterPro" id="IPR036390">
    <property type="entry name" value="WH_DNA-bd_sf"/>
</dbReference>
<dbReference type="FunFam" id="1.10.10.10:FF:000001">
    <property type="entry name" value="LysR family transcriptional regulator"/>
    <property type="match status" value="1"/>
</dbReference>
<sequence length="295" mass="33568">MELRQLMYFVKAAEMAHFTEAAATLYITQSTLSQQIKQLENELGMLLFDRIGKHVHLTEAGGVFLLHARQILLDVEKGKQAIQDLQNMLSGELRIGVTYAFTSFLLPALATFPVKYPGIKIYVEYGTTEQLENKLRASELDLVLAFHQEAFYKDLETRELFRSRIVVAVSKKNKLAGLKKINLQSLNGMDLIFASRGFSARDSLDEILQKNKIQPAVKIEMNDVHSILSLVEKGHWATLLNERALLGWKNLVAIPIEGKELQRRAYIIWQKETYHKKAADLFIKELLKELPSAGK</sequence>
<evidence type="ECO:0000256" key="2">
    <source>
        <dbReference type="ARBA" id="ARBA00023015"/>
    </source>
</evidence>
<dbReference type="SUPFAM" id="SSF46785">
    <property type="entry name" value="Winged helix' DNA-binding domain"/>
    <property type="match status" value="1"/>
</dbReference>
<dbReference type="PANTHER" id="PTHR30419">
    <property type="entry name" value="HTH-TYPE TRANSCRIPTIONAL REGULATOR YBHD"/>
    <property type="match status" value="1"/>
</dbReference>
<keyword evidence="4" id="KW-0804">Transcription</keyword>
<dbReference type="Proteomes" id="UP000190166">
    <property type="component" value="Unassembled WGS sequence"/>
</dbReference>
<dbReference type="Pfam" id="PF03466">
    <property type="entry name" value="LysR_substrate"/>
    <property type="match status" value="1"/>
</dbReference>
<keyword evidence="3" id="KW-0238">DNA-binding</keyword>
<dbReference type="Gene3D" id="1.10.10.10">
    <property type="entry name" value="Winged helix-like DNA-binding domain superfamily/Winged helix DNA-binding domain"/>
    <property type="match status" value="1"/>
</dbReference>
<feature type="domain" description="HTH lysR-type" evidence="5">
    <location>
        <begin position="1"/>
        <end position="58"/>
    </location>
</feature>
<dbReference type="Pfam" id="PF00126">
    <property type="entry name" value="HTH_1"/>
    <property type="match status" value="1"/>
</dbReference>
<dbReference type="STRING" id="393003.SAMN05660461_0113"/>
<dbReference type="PANTHER" id="PTHR30419:SF8">
    <property type="entry name" value="NITROGEN ASSIMILATION TRANSCRIPTIONAL ACTIVATOR-RELATED"/>
    <property type="match status" value="1"/>
</dbReference>
<keyword evidence="7" id="KW-1185">Reference proteome</keyword>
<evidence type="ECO:0000256" key="3">
    <source>
        <dbReference type="ARBA" id="ARBA00023125"/>
    </source>
</evidence>
<accession>A0A1T5N2X2</accession>
<dbReference type="GO" id="GO:0003700">
    <property type="term" value="F:DNA-binding transcription factor activity"/>
    <property type="evidence" value="ECO:0007669"/>
    <property type="project" value="InterPro"/>
</dbReference>
<protein>
    <submittedName>
        <fullName evidence="6">LysR family transcriptional regulator, cyn operon transcriptional activator</fullName>
    </submittedName>
</protein>
<reference evidence="6 7" key="1">
    <citation type="submission" date="2017-02" db="EMBL/GenBank/DDBJ databases">
        <authorList>
            <person name="Peterson S.W."/>
        </authorList>
    </citation>
    <scope>NUCLEOTIDE SEQUENCE [LARGE SCALE GENOMIC DNA]</scope>
    <source>
        <strain evidence="6 7">DSM 18108</strain>
    </source>
</reference>
<evidence type="ECO:0000313" key="7">
    <source>
        <dbReference type="Proteomes" id="UP000190166"/>
    </source>
</evidence>
<dbReference type="GO" id="GO:0005829">
    <property type="term" value="C:cytosol"/>
    <property type="evidence" value="ECO:0007669"/>
    <property type="project" value="TreeGrafter"/>
</dbReference>